<name>A0AA36IEZ0_9DINO</name>
<feature type="domain" description="ABC transporter" evidence="10">
    <location>
        <begin position="1794"/>
        <end position="2049"/>
    </location>
</feature>
<sequence length="2220" mass="237590">MAMDNARQLLYFCDTGNHKIKVLDISRNEVLTVAGIGASVSKFSGDGQPARDAVMATPAGLALDEAASVSQENGHLYLADHENHVIRRVKLGENRLTGIIESVAGTGVGGLAQDGLAPLLSRFNYPRGLALEKLSTGVRIYVADSRNHQVAVVDLTSPQMVRKIAGRLEAGVVPTEVGDKGPALEAQVYQPEAIAFANGELFFAEPRMDRLRQMDLSSGVIDTALSTYAVNFSAGEGLAGVIALDYDAGLALPLGVAVLGDTLLTASYGTGQVRQTNLTSGITTDMAGRRNLGYFTASPGAGDGSRALDAILAGPVAVIAHEERQVVYIAESDTGRIRQVNLSTGIIATLPPSVPLPGSQPELFSMALDTLNHLLYVSSPSDQVVYGLRLDAQPCLAPLVANAAAPACAEGEEVQIDHCTPVCATGYEPDLESLHCAHGILTPPSFNCREAPCLVPWGIEHAELPPCEEGMKVASGDLCTARCMSGYYADTNLTCEKGVFQPSTFQCLSPTTVTVTAAQAVADNSSATTAAPANSEVDAAGSAAEADSELWVEDLFGGMVVYDPSTAVRSEVPLEGSFSFEALTSGLTFAEVSLLAQGSGLRRPLSLALIQTLKLLPEDLELLALTATLPSGGRRLASLSHRFSLAFAVPRPPLWVPKMAEALRHSTGPARQAWASSLQTVLFVEAMADVAANRDRPCPLPTAPTDAPLVMCEEAQRLTPSGGICSTRCLEPLVPSEAQLHCFAGFWSPASFVCQATAAQDSCPVPAGVAHAADPPCQEAEAGSVQRGQVCTPRCSSGWVPTEAVLACGSSLQPSTFACVKPDCRAPAVANAAEPSCLEGHWVTSGRQCTARCLPGFVASVTFLSCSLGTLAPPRFLCTNASIVDTGDADDVWGSLNTRPATASTTQASSSNSTTAANEVQSEETVLLNLFTSETFVLAAASTGGACGLFLVCCVFLRLLRRRRRQSNHVREAAAGWESAIEEIRPAMDSPRRSPRRRKKSGVTSGSETSEAGEEAKGELFEIDGLEGPEEVKEILRLVAGKDAKPEEVQDGGEQTPREEEHEDPEWKGEQQANMPEDADFQDLPPQPEPELLLLAIEAANEAEAPRPRSKDAVFEAMDRELGEACDSAREVPPLSLSLRSLRRGPAAEEAPMRGWFKVDDLCNQDEGTPSNKMAHWDACSVASEQRARHAVAAAQAAAQGSPLSTRYSVPPLEPLSPTRVRGRQPVRRSFAKDLLDRFRQTTTEWQLRELGLVALGVLAFICLICSLAGSEDPHPLAAVLAALLGWLSLYAYMLQAECQRLSRSPVQQASVDAEVGCVSQAFEHGAALGWSLHGPALCSGLRLSLLLVLFLLGRASRGSDRTRTWNILRQVFPYAVYVPLTGLCVARVVTDPPPETPSGALFWLALVLSFLCGAAEDRLTLQAPRARAENETELLETPSAADAAGEGEAESRRKKDSLWKLLDLVLLEWPLLIQAGICLMVAAIADVLIPHYISQTISLIILAEEQGTLASRPYKQPVLCLLLAAATSAVFSAMRGGTFIVIGGRLGVTLRCRLLETLTRQEIGFFDTTKIGELTSRMTQDCQQVVDQAYLNVNVFLRTLVSIITTIAFMFSITVPLTMVAFVSVPCVVIVCMKYSEIFRQISEKAQESLADANAVANESLGNMSTVRSFAAEGLEVRRFATAMAVYRRLMKRRGTFYLCYVTSTMMLPQVVTALILFYGGKLAMTGEVHASSLLSFVFYLQTLNSNFSILGDFYTNMVQAAGAAVRVFELCERQAEGPSAGTCEVSAEKGELRLRNLHFSYPARPEVKILKGLNLDIPGSQVVALVGPSGNGKSTVIGLVKRLYHASEGEITLDGIPIWDYSHAHFHRVISIVGQEPVLFARSVRDNILLGLVNPKQVAGERIPELPGCQDLAQKDIEELARKANAHDFICAMPQGYDSEVGERGVQLSGGQKQRIAIARALARQPKVLLLDEATSALDAESEFQVQRAIDAMIAEGSMTVVIIAHRLSTVKNSHKICVIKGGQVVEEGSHEALLAARGAYFQLVECQLPLELQAELQEAHGAGQDVFDPRPRMHPGARKDAVHAVLTASLVNDYLRLQAAVRIYAERHGPLPEMGLAWSLDQTLAASKASRAPQTSQDAMSPREADLSSAASGIGELRGEAPATSPQDVSVESPGPTPKVLSRQASASAGPIEALSKTMASIEDSMQLPQWLRQIRH</sequence>
<dbReference type="GO" id="GO:0005524">
    <property type="term" value="F:ATP binding"/>
    <property type="evidence" value="ECO:0007669"/>
    <property type="project" value="UniProtKB-KW"/>
</dbReference>
<dbReference type="SUPFAM" id="SSF101898">
    <property type="entry name" value="NHL repeat"/>
    <property type="match status" value="1"/>
</dbReference>
<dbReference type="InterPro" id="IPR011042">
    <property type="entry name" value="6-blade_b-propeller_TolB-like"/>
</dbReference>
<proteinExistence type="predicted"/>
<evidence type="ECO:0000256" key="9">
    <source>
        <dbReference type="SAM" id="Phobius"/>
    </source>
</evidence>
<dbReference type="Pfam" id="PF00005">
    <property type="entry name" value="ABC_tran"/>
    <property type="match status" value="1"/>
</dbReference>
<comment type="subcellular location">
    <subcellularLocation>
        <location evidence="1">Membrane</location>
        <topology evidence="1">Multi-pass membrane protein</topology>
    </subcellularLocation>
</comment>
<keyword evidence="7 9" id="KW-0472">Membrane</keyword>
<dbReference type="InterPro" id="IPR036640">
    <property type="entry name" value="ABC1_TM_sf"/>
</dbReference>
<dbReference type="PROSITE" id="PS00211">
    <property type="entry name" value="ABC_TRANSPORTER_1"/>
    <property type="match status" value="1"/>
</dbReference>
<dbReference type="Gene3D" id="3.40.50.300">
    <property type="entry name" value="P-loop containing nucleotide triphosphate hydrolases"/>
    <property type="match status" value="1"/>
</dbReference>
<evidence type="ECO:0000256" key="5">
    <source>
        <dbReference type="ARBA" id="ARBA00022840"/>
    </source>
</evidence>
<dbReference type="InterPro" id="IPR003593">
    <property type="entry name" value="AAA+_ATPase"/>
</dbReference>
<dbReference type="SUPFAM" id="SSF52540">
    <property type="entry name" value="P-loop containing nucleoside triphosphate hydrolases"/>
    <property type="match status" value="1"/>
</dbReference>
<evidence type="ECO:0000256" key="2">
    <source>
        <dbReference type="ARBA" id="ARBA00022448"/>
    </source>
</evidence>
<feature type="transmembrane region" description="Helical" evidence="9">
    <location>
        <begin position="1462"/>
        <end position="1486"/>
    </location>
</feature>
<dbReference type="FunFam" id="3.40.50.300:FF:000836">
    <property type="entry name" value="ABC transporter B family member 25"/>
    <property type="match status" value="1"/>
</dbReference>
<evidence type="ECO:0000256" key="1">
    <source>
        <dbReference type="ARBA" id="ARBA00004141"/>
    </source>
</evidence>
<feature type="transmembrane region" description="Helical" evidence="9">
    <location>
        <begin position="1397"/>
        <end position="1416"/>
    </location>
</feature>
<organism evidence="12 13">
    <name type="scientific">Effrenium voratum</name>
    <dbReference type="NCBI Taxonomy" id="2562239"/>
    <lineage>
        <taxon>Eukaryota</taxon>
        <taxon>Sar</taxon>
        <taxon>Alveolata</taxon>
        <taxon>Dinophyceae</taxon>
        <taxon>Suessiales</taxon>
        <taxon>Symbiodiniaceae</taxon>
        <taxon>Effrenium</taxon>
    </lineage>
</organism>
<dbReference type="InterPro" id="IPR011527">
    <property type="entry name" value="ABC1_TM_dom"/>
</dbReference>
<dbReference type="Gene3D" id="1.20.1560.10">
    <property type="entry name" value="ABC transporter type 1, transmembrane domain"/>
    <property type="match status" value="1"/>
</dbReference>
<feature type="transmembrane region" description="Helical" evidence="9">
    <location>
        <begin position="1596"/>
        <end position="1614"/>
    </location>
</feature>
<feature type="region of interest" description="Disordered" evidence="8">
    <location>
        <begin position="986"/>
        <end position="1024"/>
    </location>
</feature>
<dbReference type="InterPro" id="IPR003439">
    <property type="entry name" value="ABC_transporter-like_ATP-bd"/>
</dbReference>
<gene>
    <name evidence="12" type="ORF">EVOR1521_LOCUS11707</name>
</gene>
<evidence type="ECO:0000256" key="8">
    <source>
        <dbReference type="SAM" id="MobiDB-lite"/>
    </source>
</evidence>
<feature type="region of interest" description="Disordered" evidence="8">
    <location>
        <begin position="1431"/>
        <end position="1450"/>
    </location>
</feature>
<dbReference type="PANTHER" id="PTHR43394">
    <property type="entry name" value="ATP-DEPENDENT PERMEASE MDL1, MITOCHONDRIAL"/>
    <property type="match status" value="1"/>
</dbReference>
<evidence type="ECO:0000256" key="3">
    <source>
        <dbReference type="ARBA" id="ARBA00022692"/>
    </source>
</evidence>
<dbReference type="GO" id="GO:0016887">
    <property type="term" value="F:ATP hydrolysis activity"/>
    <property type="evidence" value="ECO:0007669"/>
    <property type="project" value="InterPro"/>
</dbReference>
<dbReference type="PANTHER" id="PTHR43394:SF19">
    <property type="entry name" value="ABC TRANSPORTER B FAMILY"/>
    <property type="match status" value="1"/>
</dbReference>
<feature type="transmembrane region" description="Helical" evidence="9">
    <location>
        <begin position="1251"/>
        <end position="1270"/>
    </location>
</feature>
<keyword evidence="13" id="KW-1185">Reference proteome</keyword>
<dbReference type="GO" id="GO:0015421">
    <property type="term" value="F:ABC-type oligopeptide transporter activity"/>
    <property type="evidence" value="ECO:0007669"/>
    <property type="project" value="TreeGrafter"/>
</dbReference>
<feature type="compositionally biased region" description="Basic and acidic residues" evidence="8">
    <location>
        <begin position="1039"/>
        <end position="1048"/>
    </location>
</feature>
<keyword evidence="3 9" id="KW-0812">Transmembrane</keyword>
<dbReference type="CDD" id="cd18572">
    <property type="entry name" value="ABC_6TM_TAP"/>
    <property type="match status" value="1"/>
</dbReference>
<evidence type="ECO:0000259" key="10">
    <source>
        <dbReference type="PROSITE" id="PS50893"/>
    </source>
</evidence>
<dbReference type="EMBL" id="CAUJNA010001180">
    <property type="protein sequence ID" value="CAJ1385009.1"/>
    <property type="molecule type" value="Genomic_DNA"/>
</dbReference>
<keyword evidence="5" id="KW-0067">ATP-binding</keyword>
<comment type="caution">
    <text evidence="12">The sequence shown here is derived from an EMBL/GenBank/DDBJ whole genome shotgun (WGS) entry which is preliminary data.</text>
</comment>
<dbReference type="PROSITE" id="PS50893">
    <property type="entry name" value="ABC_TRANSPORTER_2"/>
    <property type="match status" value="1"/>
</dbReference>
<evidence type="ECO:0000256" key="6">
    <source>
        <dbReference type="ARBA" id="ARBA00022989"/>
    </source>
</evidence>
<dbReference type="Pfam" id="PF00664">
    <property type="entry name" value="ABC_membrane"/>
    <property type="match status" value="1"/>
</dbReference>
<evidence type="ECO:0000256" key="4">
    <source>
        <dbReference type="ARBA" id="ARBA00022741"/>
    </source>
</evidence>
<feature type="transmembrane region" description="Helical" evidence="9">
    <location>
        <begin position="1372"/>
        <end position="1391"/>
    </location>
</feature>
<feature type="region of interest" description="Disordered" evidence="8">
    <location>
        <begin position="1039"/>
        <end position="1072"/>
    </location>
</feature>
<dbReference type="SUPFAM" id="SSF90123">
    <property type="entry name" value="ABC transporter transmembrane region"/>
    <property type="match status" value="1"/>
</dbReference>
<dbReference type="Gene3D" id="2.120.10.30">
    <property type="entry name" value="TolB, C-terminal domain"/>
    <property type="match status" value="2"/>
</dbReference>
<feature type="transmembrane region" description="Helical" evidence="9">
    <location>
        <begin position="1620"/>
        <end position="1637"/>
    </location>
</feature>
<feature type="compositionally biased region" description="Basic and acidic residues" evidence="8">
    <location>
        <begin position="1056"/>
        <end position="1069"/>
    </location>
</feature>
<dbReference type="InterPro" id="IPR017871">
    <property type="entry name" value="ABC_transporter-like_CS"/>
</dbReference>
<feature type="transmembrane region" description="Helical" evidence="9">
    <location>
        <begin position="1699"/>
        <end position="1720"/>
    </location>
</feature>
<evidence type="ECO:0000313" key="12">
    <source>
        <dbReference type="EMBL" id="CAJ1385009.1"/>
    </source>
</evidence>
<dbReference type="GO" id="GO:0005737">
    <property type="term" value="C:cytoplasm"/>
    <property type="evidence" value="ECO:0007669"/>
    <property type="project" value="UniProtKB-ARBA"/>
</dbReference>
<dbReference type="InterPro" id="IPR009030">
    <property type="entry name" value="Growth_fac_rcpt_cys_sf"/>
</dbReference>
<evidence type="ECO:0000256" key="7">
    <source>
        <dbReference type="ARBA" id="ARBA00023136"/>
    </source>
</evidence>
<keyword evidence="6 9" id="KW-1133">Transmembrane helix</keyword>
<dbReference type="PROSITE" id="PS50929">
    <property type="entry name" value="ABC_TM1F"/>
    <property type="match status" value="1"/>
</dbReference>
<dbReference type="InterPro" id="IPR039421">
    <property type="entry name" value="Type_1_exporter"/>
</dbReference>
<accession>A0AA36IEZ0</accession>
<feature type="region of interest" description="Disordered" evidence="8">
    <location>
        <begin position="2131"/>
        <end position="2192"/>
    </location>
</feature>
<dbReference type="SMART" id="SM00382">
    <property type="entry name" value="AAA"/>
    <property type="match status" value="1"/>
</dbReference>
<evidence type="ECO:0000259" key="11">
    <source>
        <dbReference type="PROSITE" id="PS50929"/>
    </source>
</evidence>
<reference evidence="12" key="1">
    <citation type="submission" date="2023-08" db="EMBL/GenBank/DDBJ databases">
        <authorList>
            <person name="Chen Y."/>
            <person name="Shah S."/>
            <person name="Dougan E. K."/>
            <person name="Thang M."/>
            <person name="Chan C."/>
        </authorList>
    </citation>
    <scope>NUCLEOTIDE SEQUENCE</scope>
</reference>
<dbReference type="Proteomes" id="UP001178507">
    <property type="component" value="Unassembled WGS sequence"/>
</dbReference>
<feature type="transmembrane region" description="Helical" evidence="9">
    <location>
        <begin position="1276"/>
        <end position="1295"/>
    </location>
</feature>
<keyword evidence="4" id="KW-0547">Nucleotide-binding</keyword>
<feature type="transmembrane region" description="Helical" evidence="9">
    <location>
        <begin position="936"/>
        <end position="960"/>
    </location>
</feature>
<dbReference type="InterPro" id="IPR027417">
    <property type="entry name" value="P-loop_NTPase"/>
</dbReference>
<keyword evidence="2" id="KW-0813">Transport</keyword>
<dbReference type="GO" id="GO:0016020">
    <property type="term" value="C:membrane"/>
    <property type="evidence" value="ECO:0007669"/>
    <property type="project" value="UniProtKB-SubCell"/>
</dbReference>
<feature type="transmembrane region" description="Helical" evidence="9">
    <location>
        <begin position="1522"/>
        <end position="1544"/>
    </location>
</feature>
<protein>
    <submittedName>
        <fullName evidence="12">Uncharacterized protein</fullName>
    </submittedName>
</protein>
<dbReference type="SUPFAM" id="SSF57184">
    <property type="entry name" value="Growth factor receptor domain"/>
    <property type="match status" value="1"/>
</dbReference>
<feature type="domain" description="ABC transmembrane type-1" evidence="11">
    <location>
        <begin position="1474"/>
        <end position="1761"/>
    </location>
</feature>
<evidence type="ECO:0000313" key="13">
    <source>
        <dbReference type="Proteomes" id="UP001178507"/>
    </source>
</evidence>